<dbReference type="RefSeq" id="WP_305754571.1">
    <property type="nucleotide sequence ID" value="NZ_JAPCKK010000014.1"/>
</dbReference>
<evidence type="ECO:0000256" key="1">
    <source>
        <dbReference type="ARBA" id="ARBA00001933"/>
    </source>
</evidence>
<evidence type="ECO:0000256" key="3">
    <source>
        <dbReference type="ARBA" id="ARBA00022679"/>
    </source>
</evidence>
<evidence type="ECO:0000313" key="6">
    <source>
        <dbReference type="EMBL" id="MDP4096969.1"/>
    </source>
</evidence>
<dbReference type="SUPFAM" id="SSF53383">
    <property type="entry name" value="PLP-dependent transferases"/>
    <property type="match status" value="1"/>
</dbReference>
<dbReference type="EMBL" id="JAPCKK010000014">
    <property type="protein sequence ID" value="MDP4096969.1"/>
    <property type="molecule type" value="Genomic_DNA"/>
</dbReference>
<dbReference type="InterPro" id="IPR004839">
    <property type="entry name" value="Aminotransferase_I/II_large"/>
</dbReference>
<comment type="cofactor">
    <cofactor evidence="1">
        <name>pyridoxal 5'-phosphate</name>
        <dbReference type="ChEBI" id="CHEBI:597326"/>
    </cofactor>
</comment>
<organism evidence="6 7">
    <name type="scientific">Paenibacillus zeirhizosphaerae</name>
    <dbReference type="NCBI Taxonomy" id="2987519"/>
    <lineage>
        <taxon>Bacteria</taxon>
        <taxon>Bacillati</taxon>
        <taxon>Bacillota</taxon>
        <taxon>Bacilli</taxon>
        <taxon>Bacillales</taxon>
        <taxon>Paenibacillaceae</taxon>
        <taxon>Paenibacillus</taxon>
    </lineage>
</organism>
<keyword evidence="7" id="KW-1185">Reference proteome</keyword>
<dbReference type="InterPro" id="IPR015421">
    <property type="entry name" value="PyrdxlP-dep_Trfase_major"/>
</dbReference>
<dbReference type="InterPro" id="IPR015422">
    <property type="entry name" value="PyrdxlP-dep_Trfase_small"/>
</dbReference>
<keyword evidence="2 6" id="KW-0032">Aminotransferase</keyword>
<dbReference type="CDD" id="cd00609">
    <property type="entry name" value="AAT_like"/>
    <property type="match status" value="1"/>
</dbReference>
<sequence length="402" mass="45034">MTHHFSTMTQHLGSSAVRDILKLTQGKDILSLAGGLPADAFFPVDAVREAYERALQGGGTALQYGLTEGFLPLRERISEQMAADVCRVHPDEILMTTGSQQSIDLISRIFLDPEDVILVEAPTYLAALQVFQSYRAIPISVETDEHGMLPDDLEAKLIRHRPKFIYVIPTFSNPGGNVWSLERREAVVELCRKHGVLIFEDDPYGKLKFNADLNFPSLYSMDQQYGEGGNVIYTSTFSKTVAPGVRTGWVMAEASIIRTAAKAKQAADLHSSIIDQRALHELLGFFDLQDHIRTVSTEYHTRMVKMTSLIKARQWEGVSWIEPQGGMFLWVQLPKHVKADLLLQHAVREGVAFVPGQVFYTDGSGFNRMRLNFTHTDPHLLPEAIERMERAFSSYAAEVVSI</sequence>
<reference evidence="6 7" key="1">
    <citation type="submission" date="2022-10" db="EMBL/GenBank/DDBJ databases">
        <title>Paenibacillus description and whole genome data of maize root bacterial community.</title>
        <authorList>
            <person name="Marton D."/>
            <person name="Farkas M."/>
            <person name="Cserhati M."/>
        </authorList>
    </citation>
    <scope>NUCLEOTIDE SEQUENCE [LARGE SCALE GENOMIC DNA]</scope>
    <source>
        <strain evidence="6 7">P96</strain>
    </source>
</reference>
<dbReference type="InterPro" id="IPR015424">
    <property type="entry name" value="PyrdxlP-dep_Trfase"/>
</dbReference>
<accession>A0ABT9FQM6</accession>
<feature type="domain" description="Aminotransferase class I/classII large" evidence="5">
    <location>
        <begin position="29"/>
        <end position="387"/>
    </location>
</feature>
<dbReference type="Gene3D" id="3.40.640.10">
    <property type="entry name" value="Type I PLP-dependent aspartate aminotransferase-like (Major domain)"/>
    <property type="match status" value="1"/>
</dbReference>
<evidence type="ECO:0000313" key="7">
    <source>
        <dbReference type="Proteomes" id="UP001241848"/>
    </source>
</evidence>
<name>A0ABT9FQM6_9BACL</name>
<keyword evidence="3" id="KW-0808">Transferase</keyword>
<proteinExistence type="predicted"/>
<dbReference type="GO" id="GO:0008483">
    <property type="term" value="F:transaminase activity"/>
    <property type="evidence" value="ECO:0007669"/>
    <property type="project" value="UniProtKB-KW"/>
</dbReference>
<dbReference type="PANTHER" id="PTHR42790">
    <property type="entry name" value="AMINOTRANSFERASE"/>
    <property type="match status" value="1"/>
</dbReference>
<dbReference type="InterPro" id="IPR050859">
    <property type="entry name" value="Class-I_PLP-dep_aminotransf"/>
</dbReference>
<gene>
    <name evidence="6" type="ORF">OIN60_09320</name>
</gene>
<comment type="caution">
    <text evidence="6">The sequence shown here is derived from an EMBL/GenBank/DDBJ whole genome shotgun (WGS) entry which is preliminary data.</text>
</comment>
<evidence type="ECO:0000259" key="5">
    <source>
        <dbReference type="Pfam" id="PF00155"/>
    </source>
</evidence>
<evidence type="ECO:0000256" key="2">
    <source>
        <dbReference type="ARBA" id="ARBA00022576"/>
    </source>
</evidence>
<evidence type="ECO:0000256" key="4">
    <source>
        <dbReference type="ARBA" id="ARBA00022898"/>
    </source>
</evidence>
<keyword evidence="4" id="KW-0663">Pyridoxal phosphate</keyword>
<dbReference type="PANTHER" id="PTHR42790:SF19">
    <property type="entry name" value="KYNURENINE_ALPHA-AMINOADIPATE AMINOTRANSFERASE, MITOCHONDRIAL"/>
    <property type="match status" value="1"/>
</dbReference>
<dbReference type="Proteomes" id="UP001241848">
    <property type="component" value="Unassembled WGS sequence"/>
</dbReference>
<dbReference type="Pfam" id="PF00155">
    <property type="entry name" value="Aminotran_1_2"/>
    <property type="match status" value="1"/>
</dbReference>
<protein>
    <submittedName>
        <fullName evidence="6">PLP-dependent aminotransferase family protein</fullName>
    </submittedName>
</protein>
<dbReference type="Gene3D" id="3.90.1150.10">
    <property type="entry name" value="Aspartate Aminotransferase, domain 1"/>
    <property type="match status" value="1"/>
</dbReference>